<dbReference type="KEGG" id="stha:NCTC11429_03779"/>
<organism evidence="2 3">
    <name type="scientific">Sphingobacterium thalpophilum</name>
    <dbReference type="NCBI Taxonomy" id="259"/>
    <lineage>
        <taxon>Bacteria</taxon>
        <taxon>Pseudomonadati</taxon>
        <taxon>Bacteroidota</taxon>
        <taxon>Sphingobacteriia</taxon>
        <taxon>Sphingobacteriales</taxon>
        <taxon>Sphingobacteriaceae</taxon>
        <taxon>Sphingobacterium</taxon>
    </lineage>
</organism>
<evidence type="ECO:0008006" key="4">
    <source>
        <dbReference type="Google" id="ProtNLM"/>
    </source>
</evidence>
<sequence>MKRKLNISLVMLISIIGLSCSKSEVNTPQESLGSVKGKVLTSDGRPVAGAKIVISSVIWYNENNVVTTSADGTYQRKLAGPDNDAWYAYASIEKEYNGKKYRMDLHPESTEDFLPTKEITRNFTWKLTGEQVGRSTGIYGGLVTVGSEPGEFYDFTNVILTLTPQGPLIDGSKGSKLVIAVPASQRLEVPIGRYSVSAVYAVPGKNQKPMRVRLSNTGSYNTNAIVDFTPSTDYCKNCMTIDIKE</sequence>
<dbReference type="GeneID" id="78464423"/>
<dbReference type="InterPro" id="IPR008969">
    <property type="entry name" value="CarboxyPept-like_regulatory"/>
</dbReference>
<dbReference type="AlphaFoldDB" id="A0A4U9VR46"/>
<evidence type="ECO:0000313" key="3">
    <source>
        <dbReference type="Proteomes" id="UP000308196"/>
    </source>
</evidence>
<proteinExistence type="predicted"/>
<reference evidence="2 3" key="1">
    <citation type="submission" date="2019-05" db="EMBL/GenBank/DDBJ databases">
        <authorList>
            <consortium name="Pathogen Informatics"/>
        </authorList>
    </citation>
    <scope>NUCLEOTIDE SEQUENCE [LARGE SCALE GENOMIC DNA]</scope>
    <source>
        <strain evidence="2 3">NCTC11429</strain>
    </source>
</reference>
<dbReference type="RefSeq" id="WP_051607193.1">
    <property type="nucleotide sequence ID" value="NZ_LR590484.1"/>
</dbReference>
<dbReference type="Proteomes" id="UP000308196">
    <property type="component" value="Chromosome"/>
</dbReference>
<dbReference type="PROSITE" id="PS51257">
    <property type="entry name" value="PROKAR_LIPOPROTEIN"/>
    <property type="match status" value="1"/>
</dbReference>
<evidence type="ECO:0000313" key="2">
    <source>
        <dbReference type="EMBL" id="VTR48903.1"/>
    </source>
</evidence>
<protein>
    <recommendedName>
        <fullName evidence="4">Carboxypeptidase regulatory-like domain-containing protein</fullName>
    </recommendedName>
</protein>
<gene>
    <name evidence="2" type="ORF">NCTC11429_03779</name>
</gene>
<dbReference type="EMBL" id="LR590484">
    <property type="protein sequence ID" value="VTR48903.1"/>
    <property type="molecule type" value="Genomic_DNA"/>
</dbReference>
<accession>A0A4U9VR46</accession>
<evidence type="ECO:0000256" key="1">
    <source>
        <dbReference type="SAM" id="SignalP"/>
    </source>
</evidence>
<dbReference type="Gene3D" id="2.60.40.1120">
    <property type="entry name" value="Carboxypeptidase-like, regulatory domain"/>
    <property type="match status" value="1"/>
</dbReference>
<feature type="signal peptide" evidence="1">
    <location>
        <begin position="1"/>
        <end position="19"/>
    </location>
</feature>
<keyword evidence="1" id="KW-0732">Signal</keyword>
<dbReference type="SUPFAM" id="SSF49464">
    <property type="entry name" value="Carboxypeptidase regulatory domain-like"/>
    <property type="match status" value="1"/>
</dbReference>
<feature type="chain" id="PRO_5020745741" description="Carboxypeptidase regulatory-like domain-containing protein" evidence="1">
    <location>
        <begin position="20"/>
        <end position="245"/>
    </location>
</feature>
<name>A0A4U9VR46_9SPHI</name>
<dbReference type="STRING" id="1123265.GCA_000686625_04616"/>